<proteinExistence type="inferred from homology"/>
<feature type="transmembrane region" description="Helical" evidence="6">
    <location>
        <begin position="93"/>
        <end position="112"/>
    </location>
</feature>
<keyword evidence="2 6" id="KW-0812">Transmembrane</keyword>
<feature type="transmembrane region" description="Helical" evidence="6">
    <location>
        <begin position="12"/>
        <end position="40"/>
    </location>
</feature>
<evidence type="ECO:0000256" key="5">
    <source>
        <dbReference type="ARBA" id="ARBA00034313"/>
    </source>
</evidence>
<dbReference type="AlphaFoldDB" id="A0A6A6WVB0"/>
<sequence>MFVSTNSSSYALPICIAQVIGITAPAIYSSLTFAYSYMVVPPLVAHAPPRLLAKQWIQAYQYPATFVPPLIISGTISNAALAYFSTSLGIRMMYGTAALVIWSIIPVTLLYFEPNVNGAGKWKVQQILKDEGYTMQEQEGVLPSPTAHTASPEARKWAESVEMKDIVKKWARLNAGRYAVTALATVLSAVATCNWRGALI</sequence>
<dbReference type="Pfam" id="PF08592">
    <property type="entry name" value="Anthrone_oxy"/>
    <property type="match status" value="1"/>
</dbReference>
<keyword evidence="3 6" id="KW-1133">Transmembrane helix</keyword>
<keyword evidence="4 6" id="KW-0472">Membrane</keyword>
<dbReference type="GO" id="GO:0016020">
    <property type="term" value="C:membrane"/>
    <property type="evidence" value="ECO:0007669"/>
    <property type="project" value="UniProtKB-SubCell"/>
</dbReference>
<dbReference type="PANTHER" id="PTHR35042">
    <property type="entry name" value="ANTHRONE OXYGENASE ENCC"/>
    <property type="match status" value="1"/>
</dbReference>
<evidence type="ECO:0008006" key="9">
    <source>
        <dbReference type="Google" id="ProtNLM"/>
    </source>
</evidence>
<dbReference type="EMBL" id="MU002275">
    <property type="protein sequence ID" value="KAF2787821.1"/>
    <property type="molecule type" value="Genomic_DNA"/>
</dbReference>
<evidence type="ECO:0000313" key="8">
    <source>
        <dbReference type="Proteomes" id="UP000799757"/>
    </source>
</evidence>
<dbReference type="PANTHER" id="PTHR35042:SF1">
    <property type="entry name" value="DUF1772-DOMAIN-CONTAINING PROTEIN"/>
    <property type="match status" value="1"/>
</dbReference>
<feature type="transmembrane region" description="Helical" evidence="6">
    <location>
        <begin position="60"/>
        <end position="81"/>
    </location>
</feature>
<evidence type="ECO:0000313" key="7">
    <source>
        <dbReference type="EMBL" id="KAF2787821.1"/>
    </source>
</evidence>
<accession>A0A6A6WVB0</accession>
<feature type="transmembrane region" description="Helical" evidence="6">
    <location>
        <begin position="175"/>
        <end position="195"/>
    </location>
</feature>
<evidence type="ECO:0000256" key="2">
    <source>
        <dbReference type="ARBA" id="ARBA00022692"/>
    </source>
</evidence>
<evidence type="ECO:0000256" key="6">
    <source>
        <dbReference type="SAM" id="Phobius"/>
    </source>
</evidence>
<evidence type="ECO:0000256" key="3">
    <source>
        <dbReference type="ARBA" id="ARBA00022989"/>
    </source>
</evidence>
<comment type="subcellular location">
    <subcellularLocation>
        <location evidence="1">Membrane</location>
        <topology evidence="1">Multi-pass membrane protein</topology>
    </subcellularLocation>
</comment>
<gene>
    <name evidence="7" type="ORF">K505DRAFT_395976</name>
</gene>
<dbReference type="InterPro" id="IPR013901">
    <property type="entry name" value="Anthrone_oxy"/>
</dbReference>
<reference evidence="7" key="1">
    <citation type="journal article" date="2020" name="Stud. Mycol.">
        <title>101 Dothideomycetes genomes: a test case for predicting lifestyles and emergence of pathogens.</title>
        <authorList>
            <person name="Haridas S."/>
            <person name="Albert R."/>
            <person name="Binder M."/>
            <person name="Bloem J."/>
            <person name="Labutti K."/>
            <person name="Salamov A."/>
            <person name="Andreopoulos B."/>
            <person name="Baker S."/>
            <person name="Barry K."/>
            <person name="Bills G."/>
            <person name="Bluhm B."/>
            <person name="Cannon C."/>
            <person name="Castanera R."/>
            <person name="Culley D."/>
            <person name="Daum C."/>
            <person name="Ezra D."/>
            <person name="Gonzalez J."/>
            <person name="Henrissat B."/>
            <person name="Kuo A."/>
            <person name="Liang C."/>
            <person name="Lipzen A."/>
            <person name="Lutzoni F."/>
            <person name="Magnuson J."/>
            <person name="Mondo S."/>
            <person name="Nolan M."/>
            <person name="Ohm R."/>
            <person name="Pangilinan J."/>
            <person name="Park H.-J."/>
            <person name="Ramirez L."/>
            <person name="Alfaro M."/>
            <person name="Sun H."/>
            <person name="Tritt A."/>
            <person name="Yoshinaga Y."/>
            <person name="Zwiers L.-H."/>
            <person name="Turgeon B."/>
            <person name="Goodwin S."/>
            <person name="Spatafora J."/>
            <person name="Crous P."/>
            <person name="Grigoriev I."/>
        </authorList>
    </citation>
    <scope>NUCLEOTIDE SEQUENCE</scope>
    <source>
        <strain evidence="7">CBS 109.77</strain>
    </source>
</reference>
<dbReference type="OrthoDB" id="5343383at2759"/>
<name>A0A6A6WVB0_9PLEO</name>
<evidence type="ECO:0000256" key="4">
    <source>
        <dbReference type="ARBA" id="ARBA00023136"/>
    </source>
</evidence>
<comment type="similarity">
    <text evidence="5">Belongs to the anthrone oxygenase family.</text>
</comment>
<keyword evidence="8" id="KW-1185">Reference proteome</keyword>
<evidence type="ECO:0000256" key="1">
    <source>
        <dbReference type="ARBA" id="ARBA00004141"/>
    </source>
</evidence>
<protein>
    <recommendedName>
        <fullName evidence="9">DUF1772-domain-containing protein</fullName>
    </recommendedName>
</protein>
<dbReference type="Proteomes" id="UP000799757">
    <property type="component" value="Unassembled WGS sequence"/>
</dbReference>
<organism evidence="7 8">
    <name type="scientific">Melanomma pulvis-pyrius CBS 109.77</name>
    <dbReference type="NCBI Taxonomy" id="1314802"/>
    <lineage>
        <taxon>Eukaryota</taxon>
        <taxon>Fungi</taxon>
        <taxon>Dikarya</taxon>
        <taxon>Ascomycota</taxon>
        <taxon>Pezizomycotina</taxon>
        <taxon>Dothideomycetes</taxon>
        <taxon>Pleosporomycetidae</taxon>
        <taxon>Pleosporales</taxon>
        <taxon>Melanommataceae</taxon>
        <taxon>Melanomma</taxon>
    </lineage>
</organism>